<dbReference type="SUPFAM" id="SSF161098">
    <property type="entry name" value="MetI-like"/>
    <property type="match status" value="1"/>
</dbReference>
<dbReference type="Gene3D" id="1.10.3720.10">
    <property type="entry name" value="MetI-like"/>
    <property type="match status" value="1"/>
</dbReference>
<evidence type="ECO:0000256" key="5">
    <source>
        <dbReference type="ARBA" id="ARBA00022989"/>
    </source>
</evidence>
<evidence type="ECO:0000313" key="10">
    <source>
        <dbReference type="Proteomes" id="UP000838749"/>
    </source>
</evidence>
<organism evidence="9 10">
    <name type="scientific">Paenibacillus pseudetheri</name>
    <dbReference type="NCBI Taxonomy" id="2897682"/>
    <lineage>
        <taxon>Bacteria</taxon>
        <taxon>Bacillati</taxon>
        <taxon>Bacillota</taxon>
        <taxon>Bacilli</taxon>
        <taxon>Bacillales</taxon>
        <taxon>Paenibacillaceae</taxon>
        <taxon>Paenibacillus</taxon>
    </lineage>
</organism>
<protein>
    <submittedName>
        <fullName evidence="9">Melibiose/raffinose/stachyose import permease protein MelD</fullName>
    </submittedName>
</protein>
<accession>A0ABM9BGH4</accession>
<evidence type="ECO:0000256" key="2">
    <source>
        <dbReference type="ARBA" id="ARBA00022448"/>
    </source>
</evidence>
<name>A0ABM9BGH4_9BACL</name>
<dbReference type="PANTHER" id="PTHR30193:SF37">
    <property type="entry name" value="INNER MEMBRANE ABC TRANSPORTER PERMEASE PROTEIN YCJO"/>
    <property type="match status" value="1"/>
</dbReference>
<proteinExistence type="inferred from homology"/>
<comment type="similarity">
    <text evidence="7">Belongs to the binding-protein-dependent transport system permease family.</text>
</comment>
<feature type="transmembrane region" description="Helical" evidence="7">
    <location>
        <begin position="107"/>
        <end position="128"/>
    </location>
</feature>
<dbReference type="Proteomes" id="UP000838749">
    <property type="component" value="Unassembled WGS sequence"/>
</dbReference>
<dbReference type="CDD" id="cd06261">
    <property type="entry name" value="TM_PBP2"/>
    <property type="match status" value="1"/>
</dbReference>
<evidence type="ECO:0000256" key="7">
    <source>
        <dbReference type="RuleBase" id="RU363032"/>
    </source>
</evidence>
<keyword evidence="5 7" id="KW-1133">Transmembrane helix</keyword>
<evidence type="ECO:0000256" key="6">
    <source>
        <dbReference type="ARBA" id="ARBA00023136"/>
    </source>
</evidence>
<evidence type="ECO:0000256" key="4">
    <source>
        <dbReference type="ARBA" id="ARBA00022692"/>
    </source>
</evidence>
<reference evidence="9" key="1">
    <citation type="submission" date="2021-12" db="EMBL/GenBank/DDBJ databases">
        <authorList>
            <person name="Criscuolo A."/>
        </authorList>
    </citation>
    <scope>NUCLEOTIDE SEQUENCE</scope>
    <source>
        <strain evidence="9">CIP111894</strain>
    </source>
</reference>
<evidence type="ECO:0000256" key="3">
    <source>
        <dbReference type="ARBA" id="ARBA00022475"/>
    </source>
</evidence>
<feature type="domain" description="ABC transmembrane type-1" evidence="8">
    <location>
        <begin position="70"/>
        <end position="282"/>
    </location>
</feature>
<sequence>MQDTCKKKRYPVYYLVPIILIFTVFYISPAAIGLFYSLTDASIKTSGVHFVGFENYKTLFSDSGAFLISIWNQFKFAILVAVGKTIIGLFLALLLNRKFKGNQFLRALIYIPIMFGVIMVALIFNYILSYEGFLNNFLTSIGLSSLANDWLGSFSISMYSVVGVDIWIGVGWSMMLILAALQSVSKDLIECSEIDGAGAFRKFFNITLPSISSTLNLSILLSIISGLKAFDIIYALTRGGPGHATEVMSTYLVKSMSSGSIGYPAAISVIQFVIITIVALAINSLTKRSESN</sequence>
<feature type="transmembrane region" description="Helical" evidence="7">
    <location>
        <begin position="12"/>
        <end position="36"/>
    </location>
</feature>
<evidence type="ECO:0000313" key="9">
    <source>
        <dbReference type="EMBL" id="CAH1057610.1"/>
    </source>
</evidence>
<dbReference type="InterPro" id="IPR035906">
    <property type="entry name" value="MetI-like_sf"/>
</dbReference>
<comment type="caution">
    <text evidence="9">The sequence shown here is derived from an EMBL/GenBank/DDBJ whole genome shotgun (WGS) entry which is preliminary data.</text>
</comment>
<dbReference type="InterPro" id="IPR051393">
    <property type="entry name" value="ABC_transporter_permease"/>
</dbReference>
<feature type="transmembrane region" description="Helical" evidence="7">
    <location>
        <begin position="76"/>
        <end position="95"/>
    </location>
</feature>
<keyword evidence="10" id="KW-1185">Reference proteome</keyword>
<dbReference type="EMBL" id="CAKMAB010000022">
    <property type="protein sequence ID" value="CAH1057610.1"/>
    <property type="molecule type" value="Genomic_DNA"/>
</dbReference>
<dbReference type="InterPro" id="IPR000515">
    <property type="entry name" value="MetI-like"/>
</dbReference>
<feature type="transmembrane region" description="Helical" evidence="7">
    <location>
        <begin position="261"/>
        <end position="282"/>
    </location>
</feature>
<evidence type="ECO:0000256" key="1">
    <source>
        <dbReference type="ARBA" id="ARBA00004651"/>
    </source>
</evidence>
<gene>
    <name evidence="9" type="primary">melD_8</name>
    <name evidence="9" type="ORF">PAECIP111894_03768</name>
</gene>
<keyword evidence="6 7" id="KW-0472">Membrane</keyword>
<comment type="subcellular location">
    <subcellularLocation>
        <location evidence="1 7">Cell membrane</location>
        <topology evidence="1 7">Multi-pass membrane protein</topology>
    </subcellularLocation>
</comment>
<evidence type="ECO:0000259" key="8">
    <source>
        <dbReference type="PROSITE" id="PS50928"/>
    </source>
</evidence>
<dbReference type="Pfam" id="PF00528">
    <property type="entry name" value="BPD_transp_1"/>
    <property type="match status" value="1"/>
</dbReference>
<feature type="transmembrane region" description="Helical" evidence="7">
    <location>
        <begin position="202"/>
        <end position="224"/>
    </location>
</feature>
<keyword evidence="2 7" id="KW-0813">Transport</keyword>
<keyword evidence="4 7" id="KW-0812">Transmembrane</keyword>
<dbReference type="PROSITE" id="PS50928">
    <property type="entry name" value="ABC_TM1"/>
    <property type="match status" value="1"/>
</dbReference>
<dbReference type="RefSeq" id="WP_234537391.1">
    <property type="nucleotide sequence ID" value="NZ_CAKMAB010000022.1"/>
</dbReference>
<feature type="transmembrane region" description="Helical" evidence="7">
    <location>
        <begin position="156"/>
        <end position="181"/>
    </location>
</feature>
<dbReference type="PANTHER" id="PTHR30193">
    <property type="entry name" value="ABC TRANSPORTER PERMEASE PROTEIN"/>
    <property type="match status" value="1"/>
</dbReference>
<keyword evidence="3" id="KW-1003">Cell membrane</keyword>